<comment type="caution">
    <text evidence="1">The sequence shown here is derived from an EMBL/GenBank/DDBJ whole genome shotgun (WGS) entry which is preliminary data.</text>
</comment>
<name>A0A9Q4EXY6_MEDGN</name>
<dbReference type="EMBL" id="JAPRAY010000003">
    <property type="protein sequence ID" value="MCZ0666624.1"/>
    <property type="molecule type" value="Genomic_DNA"/>
</dbReference>
<dbReference type="RefSeq" id="WP_268803406.1">
    <property type="nucleotide sequence ID" value="NZ_JAPRAY010000003.1"/>
</dbReference>
<protein>
    <submittedName>
        <fullName evidence="1">Uncharacterized protein</fullName>
    </submittedName>
</protein>
<accession>A0A9Q4EXY6</accession>
<dbReference type="Proteomes" id="UP001079535">
    <property type="component" value="Unassembled WGS sequence"/>
</dbReference>
<sequence length="58" mass="6812">MEMKFKNESSIEIIPSEEYKRGTIRGRILTDRESKYMQELEIAKGYMKTGDVIKRLGL</sequence>
<gene>
    <name evidence="1" type="ORF">OZZ17_03615</name>
</gene>
<organism evidence="1 2">
    <name type="scientific">Mediterraneibacter gnavus</name>
    <name type="common">Ruminococcus gnavus</name>
    <dbReference type="NCBI Taxonomy" id="33038"/>
    <lineage>
        <taxon>Bacteria</taxon>
        <taxon>Bacillati</taxon>
        <taxon>Bacillota</taxon>
        <taxon>Clostridia</taxon>
        <taxon>Lachnospirales</taxon>
        <taxon>Lachnospiraceae</taxon>
        <taxon>Mediterraneibacter</taxon>
    </lineage>
</organism>
<proteinExistence type="predicted"/>
<evidence type="ECO:0000313" key="2">
    <source>
        <dbReference type="Proteomes" id="UP001079535"/>
    </source>
</evidence>
<dbReference type="AlphaFoldDB" id="A0A9Q4EXY6"/>
<reference evidence="1" key="1">
    <citation type="submission" date="2022-11" db="EMBL/GenBank/DDBJ databases">
        <title>Temperate bacteriophages infecting mucin-degrading bacterium Ruminococcus gnavus from the human gut.</title>
        <authorList>
            <person name="Buttimer C."/>
        </authorList>
    </citation>
    <scope>NUCLEOTIDE SEQUENCE</scope>
    <source>
        <strain evidence="1">CCUG 49994</strain>
    </source>
</reference>
<evidence type="ECO:0000313" key="1">
    <source>
        <dbReference type="EMBL" id="MCZ0666624.1"/>
    </source>
</evidence>